<dbReference type="GO" id="GO:0016020">
    <property type="term" value="C:membrane"/>
    <property type="evidence" value="ECO:0007669"/>
    <property type="project" value="UniProtKB-SubCell"/>
</dbReference>
<evidence type="ECO:0000313" key="9">
    <source>
        <dbReference type="RefSeq" id="XP_013413708.1"/>
    </source>
</evidence>
<feature type="transmembrane region" description="Helical" evidence="7">
    <location>
        <begin position="359"/>
        <end position="378"/>
    </location>
</feature>
<evidence type="ECO:0000313" key="8">
    <source>
        <dbReference type="Proteomes" id="UP000085678"/>
    </source>
</evidence>
<dbReference type="Pfam" id="PF05978">
    <property type="entry name" value="UNC-93"/>
    <property type="match status" value="1"/>
</dbReference>
<organism evidence="8 11">
    <name type="scientific">Lingula anatina</name>
    <name type="common">Brachiopod</name>
    <name type="synonym">Lingula unguis</name>
    <dbReference type="NCBI Taxonomy" id="7574"/>
    <lineage>
        <taxon>Eukaryota</taxon>
        <taxon>Metazoa</taxon>
        <taxon>Spiralia</taxon>
        <taxon>Lophotrochozoa</taxon>
        <taxon>Brachiopoda</taxon>
        <taxon>Linguliformea</taxon>
        <taxon>Lingulata</taxon>
        <taxon>Lingulida</taxon>
        <taxon>Linguloidea</taxon>
        <taxon>Lingulidae</taxon>
        <taxon>Lingula</taxon>
    </lineage>
</organism>
<evidence type="ECO:0000313" key="10">
    <source>
        <dbReference type="RefSeq" id="XP_013413709.1"/>
    </source>
</evidence>
<keyword evidence="3 7" id="KW-0812">Transmembrane</keyword>
<keyword evidence="5 7" id="KW-0472">Membrane</keyword>
<feature type="transmembrane region" description="Helical" evidence="7">
    <location>
        <begin position="390"/>
        <end position="410"/>
    </location>
</feature>
<evidence type="ECO:0000256" key="1">
    <source>
        <dbReference type="ARBA" id="ARBA00004141"/>
    </source>
</evidence>
<dbReference type="RefSeq" id="XP_013413708.1">
    <property type="nucleotide sequence ID" value="XM_013558254.1"/>
</dbReference>
<dbReference type="PANTHER" id="PTHR19444:SF13">
    <property type="entry name" value="PROTEIN UNC-93 HOMOLOG A"/>
    <property type="match status" value="1"/>
</dbReference>
<dbReference type="AlphaFoldDB" id="A0A1S3JTL4"/>
<dbReference type="PANTHER" id="PTHR19444">
    <property type="entry name" value="UNC-93 RELATED"/>
    <property type="match status" value="1"/>
</dbReference>
<evidence type="ECO:0000256" key="2">
    <source>
        <dbReference type="ARBA" id="ARBA00009172"/>
    </source>
</evidence>
<evidence type="ECO:0000256" key="5">
    <source>
        <dbReference type="ARBA" id="ARBA00023136"/>
    </source>
</evidence>
<dbReference type="SUPFAM" id="SSF103473">
    <property type="entry name" value="MFS general substrate transporter"/>
    <property type="match status" value="1"/>
</dbReference>
<dbReference type="KEGG" id="lak:106176044"/>
<dbReference type="Proteomes" id="UP000085678">
    <property type="component" value="Unplaced"/>
</dbReference>
<dbReference type="InterPro" id="IPR010291">
    <property type="entry name" value="Ion_channel_UNC-93"/>
</dbReference>
<feature type="transmembrane region" description="Helical" evidence="7">
    <location>
        <begin position="91"/>
        <end position="111"/>
    </location>
</feature>
<feature type="transmembrane region" description="Helical" evidence="7">
    <location>
        <begin position="416"/>
        <end position="440"/>
    </location>
</feature>
<protein>
    <submittedName>
        <fullName evidence="9 10">Protein unc-93 homolog A</fullName>
    </submittedName>
</protein>
<evidence type="ECO:0000256" key="4">
    <source>
        <dbReference type="ARBA" id="ARBA00022989"/>
    </source>
</evidence>
<feature type="transmembrane region" description="Helical" evidence="7">
    <location>
        <begin position="327"/>
        <end position="347"/>
    </location>
</feature>
<reference evidence="9 10" key="1">
    <citation type="submission" date="2025-04" db="UniProtKB">
        <authorList>
            <consortium name="RefSeq"/>
        </authorList>
    </citation>
    <scope>IDENTIFICATION</scope>
    <source>
        <tissue evidence="9 10">Gonads</tissue>
    </source>
</reference>
<sequence>MTSAETATQIHPPSDKFKEHDPSMPEAEKFLNGEASEGQAETQFVTEKKARKTQQRRKYLDLILLAVAGTCVMTAFNGLGSLQSSLNTEGGLGFLTLCAIWVGAILSCLYAPILVEKFTPKRTLMLAQCCHIVFVSSNFYPKVYTLLPAGMLLGLALGAQWTATGFYITTLALDHAEIAQKPIEFSISRFNGLHWLLFKSSHVWGNIIAFSVLQHSSHATPATNDTTYNNDTTPIAYRLNASCGLLSCPETIETLHTHAETKTHRPEDYLVYILLGSYVGLIFVGLVITTFIIPEVSPHAHGNESKKDTLETLLGTFMLLKDYRMSLLVPLCMFSGLHQAFLFGDFTKAYITCELGIEWVGYTMICYGVSSSVGPYIFGHLLKWTGFNALYLSAFVVNVALFIQMLAWPIPPEHIAYFFLVPTIWGFLNGVWMSVTLALFGVRFPSNQRPAFANFNLWQNIAFATAYGYSSHLCIASKIYVCLGTLVMAAMLYVVVEIKTRSSKSIEEEMAAPSSNGHLPSSNGRLSEVERLHSREFHSREFQSNLSVTFRQNGGPKRASNTMLHVTDYAFLAASTGSLVAEMDALSSSHKDSRLNLR</sequence>
<dbReference type="RefSeq" id="XP_013413710.1">
    <property type="nucleotide sequence ID" value="XM_013558256.1"/>
</dbReference>
<feature type="compositionally biased region" description="Polar residues" evidence="6">
    <location>
        <begin position="1"/>
        <end position="11"/>
    </location>
</feature>
<accession>A0A1S3JTL4</accession>
<feature type="region of interest" description="Disordered" evidence="6">
    <location>
        <begin position="1"/>
        <end position="49"/>
    </location>
</feature>
<keyword evidence="4 7" id="KW-1133">Transmembrane helix</keyword>
<evidence type="ECO:0000256" key="6">
    <source>
        <dbReference type="SAM" id="MobiDB-lite"/>
    </source>
</evidence>
<evidence type="ECO:0000313" key="11">
    <source>
        <dbReference type="RefSeq" id="XP_013413710.1"/>
    </source>
</evidence>
<feature type="transmembrane region" description="Helical" evidence="7">
    <location>
        <begin position="59"/>
        <end position="79"/>
    </location>
</feature>
<dbReference type="RefSeq" id="XP_013413709.1">
    <property type="nucleotide sequence ID" value="XM_013558255.1"/>
</dbReference>
<dbReference type="OrthoDB" id="78663at2759"/>
<keyword evidence="8" id="KW-1185">Reference proteome</keyword>
<name>A0A1S3JTL4_LINAN</name>
<feature type="transmembrane region" description="Helical" evidence="7">
    <location>
        <begin position="475"/>
        <end position="496"/>
    </location>
</feature>
<dbReference type="GeneID" id="106176044"/>
<proteinExistence type="inferred from homology"/>
<dbReference type="OMA" id="VAMELWH"/>
<dbReference type="Gene3D" id="1.20.1250.20">
    <property type="entry name" value="MFS general substrate transporter like domains"/>
    <property type="match status" value="1"/>
</dbReference>
<comment type="similarity">
    <text evidence="2">Belongs to the unc-93 family.</text>
</comment>
<evidence type="ECO:0000256" key="3">
    <source>
        <dbReference type="ARBA" id="ARBA00022692"/>
    </source>
</evidence>
<gene>
    <name evidence="9 10 11" type="primary">LOC106176044</name>
</gene>
<dbReference type="InterPro" id="IPR051951">
    <property type="entry name" value="UNC-93_regulatory"/>
</dbReference>
<feature type="compositionally biased region" description="Basic and acidic residues" evidence="6">
    <location>
        <begin position="13"/>
        <end position="31"/>
    </location>
</feature>
<dbReference type="InterPro" id="IPR036259">
    <property type="entry name" value="MFS_trans_sf"/>
</dbReference>
<feature type="transmembrane region" description="Helical" evidence="7">
    <location>
        <begin position="269"/>
        <end position="293"/>
    </location>
</feature>
<comment type="subcellular location">
    <subcellularLocation>
        <location evidence="1">Membrane</location>
        <topology evidence="1">Multi-pass membrane protein</topology>
    </subcellularLocation>
</comment>
<evidence type="ECO:0000256" key="7">
    <source>
        <dbReference type="SAM" id="Phobius"/>
    </source>
</evidence>